<name>A0A1Y2J6J9_TRAC3</name>
<evidence type="ECO:0000313" key="2">
    <source>
        <dbReference type="Proteomes" id="UP000193067"/>
    </source>
</evidence>
<evidence type="ECO:0000313" key="1">
    <source>
        <dbReference type="EMBL" id="OSD07852.1"/>
    </source>
</evidence>
<gene>
    <name evidence="1" type="ORF">PYCCODRAFT_358581</name>
</gene>
<reference evidence="1 2" key="1">
    <citation type="journal article" date="2015" name="Biotechnol. Biofuels">
        <title>Enhanced degradation of softwood versus hardwood by the white-rot fungus Pycnoporus coccineus.</title>
        <authorList>
            <person name="Couturier M."/>
            <person name="Navarro D."/>
            <person name="Chevret D."/>
            <person name="Henrissat B."/>
            <person name="Piumi F."/>
            <person name="Ruiz-Duenas F.J."/>
            <person name="Martinez A.T."/>
            <person name="Grigoriev I.V."/>
            <person name="Riley R."/>
            <person name="Lipzen A."/>
            <person name="Berrin J.G."/>
            <person name="Master E.R."/>
            <person name="Rosso M.N."/>
        </authorList>
    </citation>
    <scope>NUCLEOTIDE SEQUENCE [LARGE SCALE GENOMIC DNA]</scope>
    <source>
        <strain evidence="1 2">BRFM310</strain>
    </source>
</reference>
<dbReference type="EMBL" id="KZ084087">
    <property type="protein sequence ID" value="OSD07852.1"/>
    <property type="molecule type" value="Genomic_DNA"/>
</dbReference>
<organism evidence="1 2">
    <name type="scientific">Trametes coccinea (strain BRFM310)</name>
    <name type="common">Pycnoporus coccineus</name>
    <dbReference type="NCBI Taxonomy" id="1353009"/>
    <lineage>
        <taxon>Eukaryota</taxon>
        <taxon>Fungi</taxon>
        <taxon>Dikarya</taxon>
        <taxon>Basidiomycota</taxon>
        <taxon>Agaricomycotina</taxon>
        <taxon>Agaricomycetes</taxon>
        <taxon>Polyporales</taxon>
        <taxon>Polyporaceae</taxon>
        <taxon>Trametes</taxon>
    </lineage>
</organism>
<keyword evidence="2" id="KW-1185">Reference proteome</keyword>
<protein>
    <submittedName>
        <fullName evidence="1">Uncharacterized protein</fullName>
    </submittedName>
</protein>
<accession>A0A1Y2J6J9</accession>
<sequence length="235" mass="25298">MRAMTMCPRSVAGPRRWCLEGLGERARDGGVGRGCGGKSSEGREGGGTVYRESSRVRIAAARSTARSSMGVSRALLHTGGPGRLEPIILLLFPSDSLLFLFALTRTLLTSVSAKYKLALQCGLATNQLRLLPAAQHLQASIAGSATVTAVCPVGDTASFELRPEPISLHDSLPVKLPYHMLCNVKCPENRQHRCPWFLSAVRNEKPWKNRPSGVAARLGSSYASGIITVYSMHIN</sequence>
<dbReference type="Proteomes" id="UP000193067">
    <property type="component" value="Unassembled WGS sequence"/>
</dbReference>
<proteinExistence type="predicted"/>
<dbReference type="AlphaFoldDB" id="A0A1Y2J6J9"/>